<keyword evidence="6 8" id="KW-1133">Transmembrane helix</keyword>
<keyword evidence="5 8" id="KW-0067">ATP-binding</keyword>
<dbReference type="Pfam" id="PF03219">
    <property type="entry name" value="TLC"/>
    <property type="match status" value="1"/>
</dbReference>
<comment type="similarity">
    <text evidence="8">Belongs to the ADP/ATP translocase tlc family.</text>
</comment>
<protein>
    <recommendedName>
        <fullName evidence="8">ADP,ATP carrier protein</fullName>
    </recommendedName>
</protein>
<evidence type="ECO:0000313" key="10">
    <source>
        <dbReference type="Proteomes" id="UP001071777"/>
    </source>
</evidence>
<evidence type="ECO:0000256" key="5">
    <source>
        <dbReference type="ARBA" id="ARBA00022840"/>
    </source>
</evidence>
<evidence type="ECO:0000256" key="8">
    <source>
        <dbReference type="RuleBase" id="RU363121"/>
    </source>
</evidence>
<keyword evidence="2 8" id="KW-0813">Transport</keyword>
<evidence type="ECO:0000256" key="3">
    <source>
        <dbReference type="ARBA" id="ARBA00022692"/>
    </source>
</evidence>
<keyword evidence="10" id="KW-1185">Reference proteome</keyword>
<reference evidence="9" key="1">
    <citation type="submission" date="2022-10" db="EMBL/GenBank/DDBJ databases">
        <title>Adaptive evolution leads to modifications in subtelomeric GC content in a zoonotic Cryptosporidium species.</title>
        <authorList>
            <person name="Li J."/>
            <person name="Feng Y."/>
            <person name="Xiao L."/>
        </authorList>
    </citation>
    <scope>NUCLEOTIDE SEQUENCE</scope>
    <source>
        <strain evidence="9">25894</strain>
    </source>
</reference>
<proteinExistence type="inferred from homology"/>
<keyword evidence="3 8" id="KW-0812">Transmembrane</keyword>
<comment type="caution">
    <text evidence="9">The sequence shown here is derived from an EMBL/GenBank/DDBJ whole genome shotgun (WGS) entry which is preliminary data.</text>
</comment>
<evidence type="ECO:0000256" key="6">
    <source>
        <dbReference type="ARBA" id="ARBA00022989"/>
    </source>
</evidence>
<dbReference type="EMBL" id="JAPCXB010000065">
    <property type="protein sequence ID" value="KAJ1610958.1"/>
    <property type="molecule type" value="Genomic_DNA"/>
</dbReference>
<comment type="caution">
    <text evidence="8">Lacks conserved residue(s) required for the propagation of feature annotation.</text>
</comment>
<feature type="transmembrane region" description="Helical" evidence="8">
    <location>
        <begin position="12"/>
        <end position="36"/>
    </location>
</feature>
<name>A0ABQ8P7B4_9CRYT</name>
<keyword evidence="7 8" id="KW-0472">Membrane</keyword>
<sequence>MIISLFSNMLRFITLSMLLLSISYIAISISMLYYGVKVVSHLTRRAASGTILRYNVIQRVLFLTIFCPVLLFIKGVISGFQCIYCITGIPNYFKILDKTPLGDSIIFILTELFPSVVIVVSFWQKANQSTIVTPSRGYGFTSGIFSNVHNTNEVFSMYRSLPYIQNISTINNLN</sequence>
<evidence type="ECO:0000256" key="7">
    <source>
        <dbReference type="ARBA" id="ARBA00023136"/>
    </source>
</evidence>
<evidence type="ECO:0000256" key="4">
    <source>
        <dbReference type="ARBA" id="ARBA00022741"/>
    </source>
</evidence>
<evidence type="ECO:0000256" key="1">
    <source>
        <dbReference type="ARBA" id="ARBA00004141"/>
    </source>
</evidence>
<dbReference type="InterPro" id="IPR004667">
    <property type="entry name" value="ADP_ATP_car_bac_type"/>
</dbReference>
<evidence type="ECO:0000313" key="9">
    <source>
        <dbReference type="EMBL" id="KAJ1610958.1"/>
    </source>
</evidence>
<feature type="transmembrane region" description="Helical" evidence="8">
    <location>
        <begin position="56"/>
        <end position="84"/>
    </location>
</feature>
<evidence type="ECO:0000256" key="2">
    <source>
        <dbReference type="ARBA" id="ARBA00022448"/>
    </source>
</evidence>
<gene>
    <name evidence="9" type="ORF">OJ252_1709</name>
</gene>
<accession>A0ABQ8P7B4</accession>
<dbReference type="Proteomes" id="UP001071777">
    <property type="component" value="Unassembled WGS sequence"/>
</dbReference>
<keyword evidence="4 8" id="KW-0547">Nucleotide-binding</keyword>
<organism evidence="9 10">
    <name type="scientific">Cryptosporidium canis</name>
    <dbReference type="NCBI Taxonomy" id="195482"/>
    <lineage>
        <taxon>Eukaryota</taxon>
        <taxon>Sar</taxon>
        <taxon>Alveolata</taxon>
        <taxon>Apicomplexa</taxon>
        <taxon>Conoidasida</taxon>
        <taxon>Coccidia</taxon>
        <taxon>Eucoccidiorida</taxon>
        <taxon>Eimeriorina</taxon>
        <taxon>Cryptosporidiidae</taxon>
        <taxon>Cryptosporidium</taxon>
    </lineage>
</organism>
<feature type="transmembrane region" description="Helical" evidence="8">
    <location>
        <begin position="105"/>
        <end position="123"/>
    </location>
</feature>
<comment type="subcellular location">
    <subcellularLocation>
        <location evidence="1 8">Membrane</location>
        <topology evidence="1 8">Multi-pass membrane protein</topology>
    </subcellularLocation>
</comment>